<comment type="subunit">
    <text evidence="1">Self-associates forming complexes of several hundred monomers.</text>
</comment>
<comment type="function">
    <text evidence="5">Involved in transvection phenomena (= synapsis-dependent gene expression), where the synaptic pairing of chromosomes carrying genes with which zeste interacts influences the expression of these genes. Zeste binds to DNA and stimulates transcription from a nearby promoter.</text>
</comment>
<dbReference type="InterPro" id="IPR028002">
    <property type="entry name" value="Myb_DNA-bind_5"/>
</dbReference>
<keyword evidence="3" id="KW-0805">Transcription regulation</keyword>
<evidence type="ECO:0000256" key="5">
    <source>
        <dbReference type="ARBA" id="ARBA00025466"/>
    </source>
</evidence>
<keyword evidence="9" id="KW-1185">Reference proteome</keyword>
<evidence type="ECO:0000256" key="6">
    <source>
        <dbReference type="SAM" id="Coils"/>
    </source>
</evidence>
<protein>
    <recommendedName>
        <fullName evidence="2">Regulatory protein zeste</fullName>
    </recommendedName>
</protein>
<dbReference type="OrthoDB" id="7478883at2759"/>
<name>A0A4C1TYS6_EUMVA</name>
<gene>
    <name evidence="8" type="ORF">EVAR_78442_1</name>
</gene>
<dbReference type="Pfam" id="PF13873">
    <property type="entry name" value="Myb_DNA-bind_5"/>
    <property type="match status" value="1"/>
</dbReference>
<evidence type="ECO:0000256" key="2">
    <source>
        <dbReference type="ARBA" id="ARBA00016807"/>
    </source>
</evidence>
<sequence length="269" mass="30713">MDIKHPDYNDVTCRVIALLCDSLNASTNDISQEISTDNNDSKKESEVATNEESWIIYSNDKQNNTDNAESDDDGKRINRALNFTPQECKLLLQCVKPEKKYVFSKLITAQGLRLKNQAWERKVKQEVSFNDDKLDIGNSSDEFYKSEQNGNEFILDPLSTVLNEHETELNVDCEASSSKEVNRFQIELVKYKLETAKLERRRVEAALKAEKEEREIRDVENALRLRAARLNAVAAEMGLPPGHHALQYAQNEIPAKNYLTKGLENSIFN</sequence>
<keyword evidence="4" id="KW-0804">Transcription</keyword>
<evidence type="ECO:0000259" key="7">
    <source>
        <dbReference type="Pfam" id="PF13873"/>
    </source>
</evidence>
<reference evidence="8 9" key="1">
    <citation type="journal article" date="2019" name="Commun. Biol.">
        <title>The bagworm genome reveals a unique fibroin gene that provides high tensile strength.</title>
        <authorList>
            <person name="Kono N."/>
            <person name="Nakamura H."/>
            <person name="Ohtoshi R."/>
            <person name="Tomita M."/>
            <person name="Numata K."/>
            <person name="Arakawa K."/>
        </authorList>
    </citation>
    <scope>NUCLEOTIDE SEQUENCE [LARGE SCALE GENOMIC DNA]</scope>
</reference>
<feature type="coiled-coil region" evidence="6">
    <location>
        <begin position="181"/>
        <end position="222"/>
    </location>
</feature>
<dbReference type="AlphaFoldDB" id="A0A4C1TYS6"/>
<evidence type="ECO:0000256" key="3">
    <source>
        <dbReference type="ARBA" id="ARBA00023015"/>
    </source>
</evidence>
<evidence type="ECO:0000256" key="1">
    <source>
        <dbReference type="ARBA" id="ARBA00011764"/>
    </source>
</evidence>
<comment type="caution">
    <text evidence="8">The sequence shown here is derived from an EMBL/GenBank/DDBJ whole genome shotgun (WGS) entry which is preliminary data.</text>
</comment>
<proteinExistence type="predicted"/>
<organism evidence="8 9">
    <name type="scientific">Eumeta variegata</name>
    <name type="common">Bagworm moth</name>
    <name type="synonym">Eumeta japonica</name>
    <dbReference type="NCBI Taxonomy" id="151549"/>
    <lineage>
        <taxon>Eukaryota</taxon>
        <taxon>Metazoa</taxon>
        <taxon>Ecdysozoa</taxon>
        <taxon>Arthropoda</taxon>
        <taxon>Hexapoda</taxon>
        <taxon>Insecta</taxon>
        <taxon>Pterygota</taxon>
        <taxon>Neoptera</taxon>
        <taxon>Endopterygota</taxon>
        <taxon>Lepidoptera</taxon>
        <taxon>Glossata</taxon>
        <taxon>Ditrysia</taxon>
        <taxon>Tineoidea</taxon>
        <taxon>Psychidae</taxon>
        <taxon>Oiketicinae</taxon>
        <taxon>Eumeta</taxon>
    </lineage>
</organism>
<evidence type="ECO:0000313" key="8">
    <source>
        <dbReference type="EMBL" id="GBP18974.1"/>
    </source>
</evidence>
<keyword evidence="6" id="KW-0175">Coiled coil</keyword>
<accession>A0A4C1TYS6</accession>
<feature type="domain" description="Myb/SANT-like DNA-binding" evidence="7">
    <location>
        <begin position="79"/>
        <end position="121"/>
    </location>
</feature>
<dbReference type="Proteomes" id="UP000299102">
    <property type="component" value="Unassembled WGS sequence"/>
</dbReference>
<evidence type="ECO:0000313" key="9">
    <source>
        <dbReference type="Proteomes" id="UP000299102"/>
    </source>
</evidence>
<evidence type="ECO:0000256" key="4">
    <source>
        <dbReference type="ARBA" id="ARBA00023163"/>
    </source>
</evidence>
<dbReference type="EMBL" id="BGZK01000103">
    <property type="protein sequence ID" value="GBP18974.1"/>
    <property type="molecule type" value="Genomic_DNA"/>
</dbReference>